<name>A0AAN7YRZ3_9PEZI</name>
<dbReference type="EMBL" id="JAVRRL010000006">
    <property type="protein sequence ID" value="KAK5117050.1"/>
    <property type="molecule type" value="Genomic_DNA"/>
</dbReference>
<organism evidence="3 4">
    <name type="scientific">Meristemomyces frigidus</name>
    <dbReference type="NCBI Taxonomy" id="1508187"/>
    <lineage>
        <taxon>Eukaryota</taxon>
        <taxon>Fungi</taxon>
        <taxon>Dikarya</taxon>
        <taxon>Ascomycota</taxon>
        <taxon>Pezizomycotina</taxon>
        <taxon>Dothideomycetes</taxon>
        <taxon>Dothideomycetidae</taxon>
        <taxon>Mycosphaerellales</taxon>
        <taxon>Teratosphaeriaceae</taxon>
        <taxon>Meristemomyces</taxon>
    </lineage>
</organism>
<keyword evidence="1" id="KW-0539">Nucleus</keyword>
<evidence type="ECO:0000313" key="4">
    <source>
        <dbReference type="Proteomes" id="UP001310890"/>
    </source>
</evidence>
<comment type="caution">
    <text evidence="3">The sequence shown here is derived from an EMBL/GenBank/DDBJ whole genome shotgun (WGS) entry which is preliminary data.</text>
</comment>
<evidence type="ECO:0000256" key="2">
    <source>
        <dbReference type="SAM" id="MobiDB-lite"/>
    </source>
</evidence>
<proteinExistence type="predicted"/>
<dbReference type="Proteomes" id="UP001310890">
    <property type="component" value="Unassembled WGS sequence"/>
</dbReference>
<dbReference type="GO" id="GO:0000981">
    <property type="term" value="F:DNA-binding transcription factor activity, RNA polymerase II-specific"/>
    <property type="evidence" value="ECO:0007669"/>
    <property type="project" value="InterPro"/>
</dbReference>
<dbReference type="AlphaFoldDB" id="A0AAN7YRZ3"/>
<dbReference type="GO" id="GO:0008270">
    <property type="term" value="F:zinc ion binding"/>
    <property type="evidence" value="ECO:0007669"/>
    <property type="project" value="InterPro"/>
</dbReference>
<evidence type="ECO:0000313" key="3">
    <source>
        <dbReference type="EMBL" id="KAK5117050.1"/>
    </source>
</evidence>
<feature type="compositionally biased region" description="Polar residues" evidence="2">
    <location>
        <begin position="666"/>
        <end position="675"/>
    </location>
</feature>
<feature type="region of interest" description="Disordered" evidence="2">
    <location>
        <begin position="649"/>
        <end position="688"/>
    </location>
</feature>
<gene>
    <name evidence="3" type="ORF">LTR62_006771</name>
</gene>
<dbReference type="CDD" id="cd00067">
    <property type="entry name" value="GAL4"/>
    <property type="match status" value="1"/>
</dbReference>
<feature type="region of interest" description="Disordered" evidence="2">
    <location>
        <begin position="437"/>
        <end position="468"/>
    </location>
</feature>
<accession>A0AAN7YRZ3</accession>
<reference evidence="3" key="1">
    <citation type="submission" date="2023-08" db="EMBL/GenBank/DDBJ databases">
        <title>Black Yeasts Isolated from many extreme environments.</title>
        <authorList>
            <person name="Coleine C."/>
            <person name="Stajich J.E."/>
            <person name="Selbmann L."/>
        </authorList>
    </citation>
    <scope>NUCLEOTIDE SEQUENCE</scope>
    <source>
        <strain evidence="3">CCFEE 5401</strain>
    </source>
</reference>
<evidence type="ECO:0000256" key="1">
    <source>
        <dbReference type="ARBA" id="ARBA00023242"/>
    </source>
</evidence>
<dbReference type="InterPro" id="IPR001138">
    <property type="entry name" value="Zn2Cys6_DnaBD"/>
</dbReference>
<feature type="region of interest" description="Disordered" evidence="2">
    <location>
        <begin position="774"/>
        <end position="794"/>
    </location>
</feature>
<feature type="compositionally biased region" description="Polar residues" evidence="2">
    <location>
        <begin position="775"/>
        <end position="794"/>
    </location>
</feature>
<sequence length="916" mass="99620">MADSNNLFPHTLDMPSYFIYRDTPLGPAFDPAAQPIFFPAKDSDELFDALRIAFPHVKSHSERMRDAMIKFLLEERLAEQAHNAIAETAAATPAMWQQSWPSMSSSGTSSSWSSPEALDLATPTFGLSPGPMAPPPLTRQYSTAPSVTTASYEPTSPAALEDMTGVFSISATGQPKQKIRRKMTEAEKVEYRIRRTVKACDKCAKRKRKCTHNQPAMESAASKQKVTKPRQTVSPTLPQQQVQQGLLNLDDYDFDGMFDNDMQLFDDFTTGLDDPINVSEYAQQKACGHNSFGIDATSVSPQIHQFSGLPDLGPLFDSTLISANVPHGPGAGAQLASQTTLGYSALANAVHSTRETTRRFAAATLLADADCIRNDCHPRHLVSTINNYGKPQGMDGHGEQQSSGNQMLWEHLRTGQHEPTHNEAMQKFLADFVNQEAKGMTGGSGGSAGPIQQQRDNQGGGRKTSPNMQSELAAEGPLEGMAIGDYLRMKINFDNMDHPMGRGGQALPSMIPVGIRAKKPAGTPSSAGGEGPRLASTSVLVKQIGSLYKEESETHDEGRPAFAFGESIDRAASPSAELYRLKRRIPKSLHSIVASTRRSSATTQASRTVKSGDFFDWDARKDAIGTYQAIGAAHQQLDTDNYVRSIPRPSAMGDKSRESYQEVADNISNSQTPHTPITARPAVLNPSNSGSSNIRLNLLASPGPAAHITTTLPPATDHSDTGDQSDAAADTLQQRRRALQVSPASMRASETNEIVYVAKKRDTFRRRDHFGRVEQMQQQKVEAEPQQSPSLASGTSRAGGFATGLLTVMACILLLSTCSASTNLDFSLLCMALFTPAHGIRGSKTLSRCLARYSHVYGTMLENIKACYLLLVLEGRSGSEDRNDRKVWGDGDMVARWGRCGGAFPRFWDALAFDWR</sequence>
<protein>
    <submittedName>
        <fullName evidence="3">Uncharacterized protein</fullName>
    </submittedName>
</protein>
<feature type="region of interest" description="Disordered" evidence="2">
    <location>
        <begin position="214"/>
        <end position="239"/>
    </location>
</feature>